<dbReference type="EMBL" id="CAKOGP040001869">
    <property type="protein sequence ID" value="CAJ1954471.1"/>
    <property type="molecule type" value="Genomic_DNA"/>
</dbReference>
<proteinExistence type="predicted"/>
<dbReference type="AlphaFoldDB" id="A0AAD2JJ10"/>
<feature type="region of interest" description="Disordered" evidence="1">
    <location>
        <begin position="222"/>
        <end position="244"/>
    </location>
</feature>
<organism evidence="2 3">
    <name type="scientific">Cylindrotheca closterium</name>
    <dbReference type="NCBI Taxonomy" id="2856"/>
    <lineage>
        <taxon>Eukaryota</taxon>
        <taxon>Sar</taxon>
        <taxon>Stramenopiles</taxon>
        <taxon>Ochrophyta</taxon>
        <taxon>Bacillariophyta</taxon>
        <taxon>Bacillariophyceae</taxon>
        <taxon>Bacillariophycidae</taxon>
        <taxon>Bacillariales</taxon>
        <taxon>Bacillariaceae</taxon>
        <taxon>Cylindrotheca</taxon>
    </lineage>
</organism>
<protein>
    <submittedName>
        <fullName evidence="2">Uncharacterized protein</fullName>
    </submittedName>
</protein>
<evidence type="ECO:0000256" key="1">
    <source>
        <dbReference type="SAM" id="MobiDB-lite"/>
    </source>
</evidence>
<dbReference type="PANTHER" id="PTHR21521:SF0">
    <property type="entry name" value="AMUN, ISOFORM A"/>
    <property type="match status" value="1"/>
</dbReference>
<evidence type="ECO:0000313" key="2">
    <source>
        <dbReference type="EMBL" id="CAJ1954471.1"/>
    </source>
</evidence>
<dbReference type="Proteomes" id="UP001295423">
    <property type="component" value="Unassembled WGS sequence"/>
</dbReference>
<reference evidence="2" key="1">
    <citation type="submission" date="2023-08" db="EMBL/GenBank/DDBJ databases">
        <authorList>
            <person name="Audoor S."/>
            <person name="Bilcke G."/>
        </authorList>
    </citation>
    <scope>NUCLEOTIDE SEQUENCE</scope>
</reference>
<gene>
    <name evidence="2" type="ORF">CYCCA115_LOCUS15064</name>
</gene>
<name>A0AAD2JJ10_9STRA</name>
<keyword evidence="3" id="KW-1185">Reference proteome</keyword>
<dbReference type="PANTHER" id="PTHR21521">
    <property type="entry name" value="AMUN, ISOFORM A"/>
    <property type="match status" value="1"/>
</dbReference>
<evidence type="ECO:0000313" key="3">
    <source>
        <dbReference type="Proteomes" id="UP001295423"/>
    </source>
</evidence>
<comment type="caution">
    <text evidence="2">The sequence shown here is derived from an EMBL/GenBank/DDBJ whole genome shotgun (WGS) entry which is preliminary data.</text>
</comment>
<accession>A0AAD2JJ10</accession>
<sequence>MSKKRPGVEASKRLSEVSDCKVWEQVESQFAPLLSLALKEEIRDCNKEYDNLKAKFSADSSKDCISKEELMAIVRWKFSVGKKRPALMKHLNSNTDKFVKQCSENAIAHARSIEASDAWSDDDIKCCINHLTELSGVGPATASAIVSMIRPDVFPYMYDECIDTFLPRRTYTLPVYLEVAKACTQLANELNGWTTARVARVLWVAARVCASNEGMKDYTLNKSKTLKEETNTPGSRSNKRRRKS</sequence>